<feature type="chain" id="PRO_5028976208" description="DUF4397 domain-containing protein" evidence="1">
    <location>
        <begin position="21"/>
        <end position="236"/>
    </location>
</feature>
<protein>
    <recommendedName>
        <fullName evidence="4">DUF4397 domain-containing protein</fullName>
    </recommendedName>
</protein>
<evidence type="ECO:0000313" key="2">
    <source>
        <dbReference type="EMBL" id="QNN64189.1"/>
    </source>
</evidence>
<feature type="signal peptide" evidence="1">
    <location>
        <begin position="1"/>
        <end position="20"/>
    </location>
</feature>
<name>A0A7G9S8L4_9SPHN</name>
<keyword evidence="3" id="KW-1185">Reference proteome</keyword>
<dbReference type="KEGG" id="srhi:H9L12_07325"/>
<proteinExistence type="predicted"/>
<sequence length="236" mass="23685">MVRSLAILVLAGTAMTSVAAAGSVLVVRSSGPSAKAYPAGKAIADAQTISLKSNDMLVLLDSRGTRTLRGPGSFSASASASPSASSMAAAAQGGNRRVRIQAVRGAPTGATQGRNIWQADISRSGNVCVASPADLGLYRANAASEAHVTLRDAAGASATVHFNAGQSIAPWPQSLPVAAGAKYKVAGAALSPTTLEVHMLSPVPAGLEGMAQSFIRNGCQGQLDVLIDTFTSPSAS</sequence>
<dbReference type="RefSeq" id="WP_187541189.1">
    <property type="nucleotide sequence ID" value="NZ_CP060717.1"/>
</dbReference>
<dbReference type="EMBL" id="CP060717">
    <property type="protein sequence ID" value="QNN64189.1"/>
    <property type="molecule type" value="Genomic_DNA"/>
</dbReference>
<reference evidence="2 3" key="1">
    <citation type="submission" date="2020-08" db="EMBL/GenBank/DDBJ databases">
        <title>Genome sequence of Sphingomonas rhizophila KACC 19189T.</title>
        <authorList>
            <person name="Hyun D.-W."/>
            <person name="Bae J.-W."/>
        </authorList>
    </citation>
    <scope>NUCLEOTIDE SEQUENCE [LARGE SCALE GENOMIC DNA]</scope>
    <source>
        <strain evidence="2 3">KACC 19189</strain>
    </source>
</reference>
<gene>
    <name evidence="2" type="ORF">H9L12_07325</name>
</gene>
<evidence type="ECO:0000313" key="3">
    <source>
        <dbReference type="Proteomes" id="UP000515955"/>
    </source>
</evidence>
<accession>A0A7G9S8L4</accession>
<organism evidence="2 3">
    <name type="scientific">Sphingomonas rhizophila</name>
    <dbReference type="NCBI Taxonomy" id="2071607"/>
    <lineage>
        <taxon>Bacteria</taxon>
        <taxon>Pseudomonadati</taxon>
        <taxon>Pseudomonadota</taxon>
        <taxon>Alphaproteobacteria</taxon>
        <taxon>Sphingomonadales</taxon>
        <taxon>Sphingomonadaceae</taxon>
        <taxon>Sphingomonas</taxon>
    </lineage>
</organism>
<dbReference type="AlphaFoldDB" id="A0A7G9S8L4"/>
<evidence type="ECO:0008006" key="4">
    <source>
        <dbReference type="Google" id="ProtNLM"/>
    </source>
</evidence>
<keyword evidence="1" id="KW-0732">Signal</keyword>
<evidence type="ECO:0000256" key="1">
    <source>
        <dbReference type="SAM" id="SignalP"/>
    </source>
</evidence>
<dbReference type="Proteomes" id="UP000515955">
    <property type="component" value="Chromosome"/>
</dbReference>